<reference evidence="2 3" key="1">
    <citation type="submission" date="2019-11" db="EMBL/GenBank/DDBJ databases">
        <title>Type strains purchased from KCTC, JCM and DSMZ.</title>
        <authorList>
            <person name="Lu H."/>
        </authorList>
    </citation>
    <scope>NUCLEOTIDE SEQUENCE [LARGE SCALE GENOMIC DNA]</scope>
    <source>
        <strain evidence="2 3">JCM 31587</strain>
    </source>
</reference>
<gene>
    <name evidence="2" type="ORF">GM658_26825</name>
</gene>
<keyword evidence="3" id="KW-1185">Reference proteome</keyword>
<feature type="chain" id="PRO_5026852516" evidence="1">
    <location>
        <begin position="28"/>
        <end position="124"/>
    </location>
</feature>
<sequence length="124" mass="12934">MKLRRTSRIVAAMVALFSMLFMQLAVASYACPSAGKPAANGSPCAGMDPAQPSLCKAKAVNLAAKQSLDKPDLPPILPFVAADLAGTVVADAWTPETMELAVSPPSLARSLSPPHSIEHCCFLN</sequence>
<evidence type="ECO:0000313" key="3">
    <source>
        <dbReference type="Proteomes" id="UP000472320"/>
    </source>
</evidence>
<keyword evidence="1" id="KW-0732">Signal</keyword>
<protein>
    <submittedName>
        <fullName evidence="2">Uncharacterized protein</fullName>
    </submittedName>
</protein>
<dbReference type="AlphaFoldDB" id="A0A6L6QQ80"/>
<comment type="caution">
    <text evidence="2">The sequence shown here is derived from an EMBL/GenBank/DDBJ whole genome shotgun (WGS) entry which is preliminary data.</text>
</comment>
<dbReference type="PROSITE" id="PS51257">
    <property type="entry name" value="PROKAR_LIPOPROTEIN"/>
    <property type="match status" value="1"/>
</dbReference>
<evidence type="ECO:0000256" key="1">
    <source>
        <dbReference type="SAM" id="SignalP"/>
    </source>
</evidence>
<accession>A0A6L6QQ80</accession>
<name>A0A6L6QQ80_9BURK</name>
<proteinExistence type="predicted"/>
<dbReference type="EMBL" id="WNKX01000037">
    <property type="protein sequence ID" value="MTW14234.1"/>
    <property type="molecule type" value="Genomic_DNA"/>
</dbReference>
<feature type="signal peptide" evidence="1">
    <location>
        <begin position="1"/>
        <end position="27"/>
    </location>
</feature>
<dbReference type="Proteomes" id="UP000472320">
    <property type="component" value="Unassembled WGS sequence"/>
</dbReference>
<dbReference type="OrthoDB" id="8592785at2"/>
<dbReference type="RefSeq" id="WP_155457179.1">
    <property type="nucleotide sequence ID" value="NZ_WNKX01000037.1"/>
</dbReference>
<organism evidence="2 3">
    <name type="scientific">Massilia eburnea</name>
    <dbReference type="NCBI Taxonomy" id="1776165"/>
    <lineage>
        <taxon>Bacteria</taxon>
        <taxon>Pseudomonadati</taxon>
        <taxon>Pseudomonadota</taxon>
        <taxon>Betaproteobacteria</taxon>
        <taxon>Burkholderiales</taxon>
        <taxon>Oxalobacteraceae</taxon>
        <taxon>Telluria group</taxon>
        <taxon>Massilia</taxon>
    </lineage>
</organism>
<evidence type="ECO:0000313" key="2">
    <source>
        <dbReference type="EMBL" id="MTW14234.1"/>
    </source>
</evidence>